<evidence type="ECO:0000313" key="3">
    <source>
        <dbReference type="Proteomes" id="UP000606974"/>
    </source>
</evidence>
<gene>
    <name evidence="2" type="ORF">GJ744_009889</name>
</gene>
<protein>
    <recommendedName>
        <fullName evidence="4">BTB domain-containing protein</fullName>
    </recommendedName>
</protein>
<sequence>MTSMPDYVEFDPDGDVVLLLRNRDSNKGQDKDNTDSEGTSGAEVPADVDGDAQPDGIQMRVSSSHLALASSIFKRLLKGGFAESLSLNSTGTAEVRLPEDNPQALQILLNIIHGHVKKVPRAMGIGMLTHIAILIDKYCLHEVTEIFTDMWFKKLKGDIPGSFAKDLMSWLCVTWVLRKSKAFKDTTKIAMRESEGHLEGTTERDLPIPASILDSLEKARQGALSECCDTIRTIQVAYVQPEMQCTYPNCDAMALGGLIKALTSQGLQPLPRPPFTGLSFKWLASNFKKMSLPTLCGVNGHFRTHYYTEDFENSHSHAECGIKRTIIDRLSLIEQGLQGLELEG</sequence>
<comment type="caution">
    <text evidence="2">The sequence shown here is derived from an EMBL/GenBank/DDBJ whole genome shotgun (WGS) entry which is preliminary data.</text>
</comment>
<keyword evidence="3" id="KW-1185">Reference proteome</keyword>
<evidence type="ECO:0000313" key="2">
    <source>
        <dbReference type="EMBL" id="KAF7507992.1"/>
    </source>
</evidence>
<dbReference type="EMBL" id="JAACFV010000060">
    <property type="protein sequence ID" value="KAF7507992.1"/>
    <property type="molecule type" value="Genomic_DNA"/>
</dbReference>
<evidence type="ECO:0000256" key="1">
    <source>
        <dbReference type="SAM" id="MobiDB-lite"/>
    </source>
</evidence>
<dbReference type="Gene3D" id="3.30.710.10">
    <property type="entry name" value="Potassium Channel Kv1.1, Chain A"/>
    <property type="match status" value="1"/>
</dbReference>
<dbReference type="Proteomes" id="UP000606974">
    <property type="component" value="Unassembled WGS sequence"/>
</dbReference>
<dbReference type="SUPFAM" id="SSF54695">
    <property type="entry name" value="POZ domain"/>
    <property type="match status" value="1"/>
</dbReference>
<feature type="compositionally biased region" description="Basic and acidic residues" evidence="1">
    <location>
        <begin position="21"/>
        <end position="34"/>
    </location>
</feature>
<evidence type="ECO:0008006" key="4">
    <source>
        <dbReference type="Google" id="ProtNLM"/>
    </source>
</evidence>
<dbReference type="AlphaFoldDB" id="A0A8H7AHK0"/>
<feature type="region of interest" description="Disordered" evidence="1">
    <location>
        <begin position="21"/>
        <end position="54"/>
    </location>
</feature>
<reference evidence="2" key="1">
    <citation type="submission" date="2020-02" db="EMBL/GenBank/DDBJ databases">
        <authorList>
            <person name="Palmer J.M."/>
        </authorList>
    </citation>
    <scope>NUCLEOTIDE SEQUENCE</scope>
    <source>
        <strain evidence="2">EPUS1.4</strain>
        <tissue evidence="2">Thallus</tissue>
    </source>
</reference>
<accession>A0A8H7AHK0</accession>
<organism evidence="2 3">
    <name type="scientific">Endocarpon pusillum</name>
    <dbReference type="NCBI Taxonomy" id="364733"/>
    <lineage>
        <taxon>Eukaryota</taxon>
        <taxon>Fungi</taxon>
        <taxon>Dikarya</taxon>
        <taxon>Ascomycota</taxon>
        <taxon>Pezizomycotina</taxon>
        <taxon>Eurotiomycetes</taxon>
        <taxon>Chaetothyriomycetidae</taxon>
        <taxon>Verrucariales</taxon>
        <taxon>Verrucariaceae</taxon>
        <taxon>Endocarpon</taxon>
    </lineage>
</organism>
<proteinExistence type="predicted"/>
<name>A0A8H7AHK0_9EURO</name>
<dbReference type="OrthoDB" id="5326346at2759"/>
<dbReference type="InterPro" id="IPR011333">
    <property type="entry name" value="SKP1/BTB/POZ_sf"/>
</dbReference>